<dbReference type="GO" id="GO:0016787">
    <property type="term" value="F:hydrolase activity"/>
    <property type="evidence" value="ECO:0007669"/>
    <property type="project" value="UniProtKB-KW"/>
</dbReference>
<proteinExistence type="inferred from homology"/>
<dbReference type="SUPFAM" id="SSF143430">
    <property type="entry name" value="TTP0101/SSO1404-like"/>
    <property type="match status" value="1"/>
</dbReference>
<evidence type="ECO:0000256" key="2">
    <source>
        <dbReference type="ARBA" id="ARBA00009959"/>
    </source>
</evidence>
<evidence type="ECO:0000256" key="7">
    <source>
        <dbReference type="ARBA" id="ARBA00022842"/>
    </source>
</evidence>
<keyword evidence="8 9" id="KW-0051">Antiviral defense</keyword>
<dbReference type="CDD" id="cd09725">
    <property type="entry name" value="Cas2_I_II_III"/>
    <property type="match status" value="1"/>
</dbReference>
<dbReference type="STRING" id="713585.THITH_09310"/>
<evidence type="ECO:0000256" key="10">
    <source>
        <dbReference type="SAM" id="MobiDB-lite"/>
    </source>
</evidence>
<gene>
    <name evidence="9" type="primary">cas2</name>
    <name evidence="11" type="ORF">THITH_09310</name>
</gene>
<dbReference type="EC" id="3.1.-.-" evidence="9"/>
<dbReference type="GO" id="GO:0004521">
    <property type="term" value="F:RNA endonuclease activity"/>
    <property type="evidence" value="ECO:0007669"/>
    <property type="project" value="InterPro"/>
</dbReference>
<evidence type="ECO:0000313" key="11">
    <source>
        <dbReference type="EMBL" id="AHE98430.1"/>
    </source>
</evidence>
<comment type="cofactor">
    <cofactor evidence="1 9">
        <name>Mg(2+)</name>
        <dbReference type="ChEBI" id="CHEBI:18420"/>
    </cofactor>
</comment>
<evidence type="ECO:0000313" key="12">
    <source>
        <dbReference type="Proteomes" id="UP000005289"/>
    </source>
</evidence>
<dbReference type="EMBL" id="CP007029">
    <property type="protein sequence ID" value="AHE98430.1"/>
    <property type="molecule type" value="Genomic_DNA"/>
</dbReference>
<dbReference type="HAMAP" id="MF_01471">
    <property type="entry name" value="Cas2"/>
    <property type="match status" value="1"/>
</dbReference>
<evidence type="ECO:0000256" key="6">
    <source>
        <dbReference type="ARBA" id="ARBA00022801"/>
    </source>
</evidence>
<feature type="region of interest" description="Disordered" evidence="10">
    <location>
        <begin position="1"/>
        <end position="26"/>
    </location>
</feature>
<accession>W0DNH3</accession>
<reference evidence="11 12" key="1">
    <citation type="submission" date="2013-12" db="EMBL/GenBank/DDBJ databases">
        <authorList>
            <consortium name="DOE Joint Genome Institute"/>
            <person name="Muyzer G."/>
            <person name="Huntemann M."/>
            <person name="Han J."/>
            <person name="Chen A."/>
            <person name="Kyrpides N."/>
            <person name="Mavromatis K."/>
            <person name="Markowitz V."/>
            <person name="Palaniappan K."/>
            <person name="Ivanova N."/>
            <person name="Schaumberg A."/>
            <person name="Pati A."/>
            <person name="Liolios K."/>
            <person name="Nordberg H.P."/>
            <person name="Cantor M.N."/>
            <person name="Hua S.X."/>
            <person name="Woyke T."/>
        </authorList>
    </citation>
    <scope>NUCLEOTIDE SEQUENCE [LARGE SCALE GENOMIC DNA]</scope>
    <source>
        <strain evidence="11 12">ARh 1</strain>
    </source>
</reference>
<evidence type="ECO:0000256" key="9">
    <source>
        <dbReference type="HAMAP-Rule" id="MF_01471"/>
    </source>
</evidence>
<dbReference type="KEGG" id="tti:THITH_09310"/>
<dbReference type="Gene3D" id="3.30.70.240">
    <property type="match status" value="1"/>
</dbReference>
<evidence type="ECO:0000256" key="5">
    <source>
        <dbReference type="ARBA" id="ARBA00022759"/>
    </source>
</evidence>
<dbReference type="InterPro" id="IPR019199">
    <property type="entry name" value="Virulence_VapD/CRISPR_Cas2"/>
</dbReference>
<evidence type="ECO:0000256" key="1">
    <source>
        <dbReference type="ARBA" id="ARBA00001946"/>
    </source>
</evidence>
<evidence type="ECO:0000256" key="8">
    <source>
        <dbReference type="ARBA" id="ARBA00023118"/>
    </source>
</evidence>
<evidence type="ECO:0000256" key="4">
    <source>
        <dbReference type="ARBA" id="ARBA00022723"/>
    </source>
</evidence>
<dbReference type="Pfam" id="PF09827">
    <property type="entry name" value="CRISPR_Cas2"/>
    <property type="match status" value="1"/>
</dbReference>
<protein>
    <recommendedName>
        <fullName evidence="9">CRISPR-associated endoribonuclease Cas2</fullName>
        <ecNumber evidence="9">3.1.-.-</ecNumber>
    </recommendedName>
</protein>
<dbReference type="InterPro" id="IPR021127">
    <property type="entry name" value="CRISPR_associated_Cas2"/>
</dbReference>
<name>W0DNH3_9GAMM</name>
<dbReference type="NCBIfam" id="TIGR01573">
    <property type="entry name" value="cas2"/>
    <property type="match status" value="1"/>
</dbReference>
<dbReference type="GO" id="GO:0051607">
    <property type="term" value="P:defense response to virus"/>
    <property type="evidence" value="ECO:0007669"/>
    <property type="project" value="UniProtKB-UniRule"/>
</dbReference>
<dbReference type="AlphaFoldDB" id="W0DNH3"/>
<sequence length="125" mass="14282">MAERWPRRWKARRSRTGGGRRGADSSSLQRGYLLCYDIADPVRLRRVHRVVKEHGLRIQYSVYLLEVNGSGLDRILSELSSHIHSVKDDVRVYPIPRRCRAQVLGRRIFDIGVTLAGTQLPGGFT</sequence>
<dbReference type="Proteomes" id="UP000005289">
    <property type="component" value="Chromosome"/>
</dbReference>
<keyword evidence="4 9" id="KW-0479">Metal-binding</keyword>
<feature type="binding site" evidence="9">
    <location>
        <position position="37"/>
    </location>
    <ligand>
        <name>Mg(2+)</name>
        <dbReference type="ChEBI" id="CHEBI:18420"/>
        <note>catalytic</note>
    </ligand>
</feature>
<evidence type="ECO:0000256" key="3">
    <source>
        <dbReference type="ARBA" id="ARBA00022722"/>
    </source>
</evidence>
<keyword evidence="7 9" id="KW-0460">Magnesium</keyword>
<dbReference type="PANTHER" id="PTHR34405:SF3">
    <property type="entry name" value="CRISPR-ASSOCIATED ENDORIBONUCLEASE CAS2 3"/>
    <property type="match status" value="1"/>
</dbReference>
<dbReference type="PANTHER" id="PTHR34405">
    <property type="entry name" value="CRISPR-ASSOCIATED ENDORIBONUCLEASE CAS2"/>
    <property type="match status" value="1"/>
</dbReference>
<dbReference type="GO" id="GO:0043571">
    <property type="term" value="P:maintenance of CRISPR repeat elements"/>
    <property type="evidence" value="ECO:0007669"/>
    <property type="project" value="UniProtKB-UniRule"/>
</dbReference>
<dbReference type="HOGENOM" id="CLU_1991658_0_0_6"/>
<keyword evidence="5 9" id="KW-0255">Endonuclease</keyword>
<dbReference type="RefSeq" id="WP_169794293.1">
    <property type="nucleotide sequence ID" value="NZ_CP007029.1"/>
</dbReference>
<comment type="similarity">
    <text evidence="2 9">Belongs to the CRISPR-associated endoribonuclease Cas2 protein family.</text>
</comment>
<keyword evidence="6 9" id="KW-0378">Hydrolase</keyword>
<organism evidence="11 12">
    <name type="scientific">Thioalkalivibrio paradoxus ARh 1</name>
    <dbReference type="NCBI Taxonomy" id="713585"/>
    <lineage>
        <taxon>Bacteria</taxon>
        <taxon>Pseudomonadati</taxon>
        <taxon>Pseudomonadota</taxon>
        <taxon>Gammaproteobacteria</taxon>
        <taxon>Chromatiales</taxon>
        <taxon>Ectothiorhodospiraceae</taxon>
        <taxon>Thioalkalivibrio</taxon>
    </lineage>
</organism>
<keyword evidence="3 9" id="KW-0540">Nuclease</keyword>
<comment type="subunit">
    <text evidence="9">Homodimer, forms a heterotetramer with a Cas1 homodimer.</text>
</comment>
<comment type="function">
    <text evidence="9">CRISPR (clustered regularly interspaced short palindromic repeat), is an adaptive immune system that provides protection against mobile genetic elements (viruses, transposable elements and conjugative plasmids). CRISPR clusters contain sequences complementary to antecedent mobile elements and target invading nucleic acids. CRISPR clusters are transcribed and processed into CRISPR RNA (crRNA). Functions as a ssRNA-specific endoribonuclease. Involved in the integration of spacer DNA into the CRISPR cassette.</text>
</comment>
<dbReference type="GO" id="GO:0046872">
    <property type="term" value="F:metal ion binding"/>
    <property type="evidence" value="ECO:0007669"/>
    <property type="project" value="UniProtKB-UniRule"/>
</dbReference>
<keyword evidence="12" id="KW-1185">Reference proteome</keyword>